<dbReference type="Proteomes" id="UP000472270">
    <property type="component" value="Unassembled WGS sequence"/>
</dbReference>
<reference evidence="2" key="1">
    <citation type="submission" date="2025-08" db="UniProtKB">
        <authorList>
            <consortium name="Ensembl"/>
        </authorList>
    </citation>
    <scope>IDENTIFICATION</scope>
</reference>
<evidence type="ECO:0000259" key="1">
    <source>
        <dbReference type="Pfam" id="PF00171"/>
    </source>
</evidence>
<sequence length="141" mass="15719">VHNKLVIIRRLMAQQPLLSLPEFQNVSTGALVVKEPLNFWGGARVKPKDTKNSEPVYEPATGRVLCDMIPCGEEEVDEAIKSAHSAYLKWSKLSGMERARIMLEAARIIRVSACNASKDYPMNMVVNSATVRKEKSDSFIT</sequence>
<accession>A0A673MSD0</accession>
<name>A0A673MSD0_9TELE</name>
<evidence type="ECO:0000313" key="2">
    <source>
        <dbReference type="Ensembl" id="ENSSRHP00000093287.1"/>
    </source>
</evidence>
<protein>
    <recommendedName>
        <fullName evidence="1">Aldehyde dehydrogenase domain-containing protein</fullName>
    </recommendedName>
</protein>
<dbReference type="GO" id="GO:0016491">
    <property type="term" value="F:oxidoreductase activity"/>
    <property type="evidence" value="ECO:0007669"/>
    <property type="project" value="InterPro"/>
</dbReference>
<reference evidence="2" key="2">
    <citation type="submission" date="2025-09" db="UniProtKB">
        <authorList>
            <consortium name="Ensembl"/>
        </authorList>
    </citation>
    <scope>IDENTIFICATION</scope>
</reference>
<dbReference type="InterPro" id="IPR016162">
    <property type="entry name" value="Ald_DH_N"/>
</dbReference>
<feature type="domain" description="Aldehyde dehydrogenase" evidence="1">
    <location>
        <begin position="52"/>
        <end position="110"/>
    </location>
</feature>
<dbReference type="Gene3D" id="3.40.605.10">
    <property type="entry name" value="Aldehyde Dehydrogenase, Chain A, domain 1"/>
    <property type="match status" value="1"/>
</dbReference>
<keyword evidence="3" id="KW-1185">Reference proteome</keyword>
<dbReference type="InterPro" id="IPR015590">
    <property type="entry name" value="Aldehyde_DH_dom"/>
</dbReference>
<evidence type="ECO:0000313" key="3">
    <source>
        <dbReference type="Proteomes" id="UP000472270"/>
    </source>
</evidence>
<dbReference type="PANTHER" id="PTHR11699">
    <property type="entry name" value="ALDEHYDE DEHYDROGENASE-RELATED"/>
    <property type="match status" value="1"/>
</dbReference>
<dbReference type="InterPro" id="IPR016161">
    <property type="entry name" value="Ald_DH/histidinol_DH"/>
</dbReference>
<dbReference type="AlphaFoldDB" id="A0A673MSD0"/>
<dbReference type="Pfam" id="PF00171">
    <property type="entry name" value="Aldedh"/>
    <property type="match status" value="1"/>
</dbReference>
<dbReference type="Ensembl" id="ENSSRHT00000095806.1">
    <property type="protein sequence ID" value="ENSSRHP00000093287.1"/>
    <property type="gene ID" value="ENSSRHG00000045983.1"/>
</dbReference>
<dbReference type="SUPFAM" id="SSF53720">
    <property type="entry name" value="ALDH-like"/>
    <property type="match status" value="1"/>
</dbReference>
<organism evidence="2 3">
    <name type="scientific">Sinocyclocheilus rhinocerous</name>
    <dbReference type="NCBI Taxonomy" id="307959"/>
    <lineage>
        <taxon>Eukaryota</taxon>
        <taxon>Metazoa</taxon>
        <taxon>Chordata</taxon>
        <taxon>Craniata</taxon>
        <taxon>Vertebrata</taxon>
        <taxon>Euteleostomi</taxon>
        <taxon>Actinopterygii</taxon>
        <taxon>Neopterygii</taxon>
        <taxon>Teleostei</taxon>
        <taxon>Ostariophysi</taxon>
        <taxon>Cypriniformes</taxon>
        <taxon>Cyprinidae</taxon>
        <taxon>Cyprininae</taxon>
        <taxon>Sinocyclocheilus</taxon>
    </lineage>
</organism>
<proteinExistence type="predicted"/>